<dbReference type="InterPro" id="IPR053074">
    <property type="entry name" value="NPC_Nucleoporin"/>
</dbReference>
<feature type="compositionally biased region" description="Polar residues" evidence="1">
    <location>
        <begin position="731"/>
        <end position="744"/>
    </location>
</feature>
<feature type="compositionally biased region" description="Polar residues" evidence="1">
    <location>
        <begin position="147"/>
        <end position="163"/>
    </location>
</feature>
<dbReference type="SUPFAM" id="SSF50729">
    <property type="entry name" value="PH domain-like"/>
    <property type="match status" value="1"/>
</dbReference>
<feature type="compositionally biased region" description="Polar residues" evidence="1">
    <location>
        <begin position="360"/>
        <end position="382"/>
    </location>
</feature>
<dbReference type="RefSeq" id="XP_022583623.1">
    <property type="nucleotide sequence ID" value="XM_022724469.1"/>
</dbReference>
<feature type="compositionally biased region" description="Polar residues" evidence="1">
    <location>
        <begin position="224"/>
        <end position="251"/>
    </location>
</feature>
<feature type="compositionally biased region" description="Polar residues" evidence="1">
    <location>
        <begin position="990"/>
        <end position="1002"/>
    </location>
</feature>
<organism evidence="3 4">
    <name type="scientific">Penicilliopsis zonata CBS 506.65</name>
    <dbReference type="NCBI Taxonomy" id="1073090"/>
    <lineage>
        <taxon>Eukaryota</taxon>
        <taxon>Fungi</taxon>
        <taxon>Dikarya</taxon>
        <taxon>Ascomycota</taxon>
        <taxon>Pezizomycotina</taxon>
        <taxon>Eurotiomycetes</taxon>
        <taxon>Eurotiomycetidae</taxon>
        <taxon>Eurotiales</taxon>
        <taxon>Aspergillaceae</taxon>
        <taxon>Penicilliopsis</taxon>
    </lineage>
</organism>
<feature type="region of interest" description="Disordered" evidence="1">
    <location>
        <begin position="199"/>
        <end position="524"/>
    </location>
</feature>
<feature type="compositionally biased region" description="Acidic residues" evidence="1">
    <location>
        <begin position="950"/>
        <end position="966"/>
    </location>
</feature>
<dbReference type="Gene3D" id="2.30.29.30">
    <property type="entry name" value="Pleckstrin-homology domain (PH domain)/Phosphotyrosine-binding domain (PTB)"/>
    <property type="match status" value="1"/>
</dbReference>
<keyword evidence="4" id="KW-1185">Reference proteome</keyword>
<dbReference type="PANTHER" id="PTHR38697:SF1">
    <property type="entry name" value="NUCLEAR PORE COMPLEX PROTEIN SIMILAR TO S. CEREVISIAE NUP2 (EUROFUNG)"/>
    <property type="match status" value="1"/>
</dbReference>
<evidence type="ECO:0000313" key="3">
    <source>
        <dbReference type="EMBL" id="OJJ49113.1"/>
    </source>
</evidence>
<dbReference type="EMBL" id="KV878338">
    <property type="protein sequence ID" value="OJJ49113.1"/>
    <property type="molecule type" value="Genomic_DNA"/>
</dbReference>
<proteinExistence type="predicted"/>
<feature type="compositionally biased region" description="Polar residues" evidence="1">
    <location>
        <begin position="671"/>
        <end position="706"/>
    </location>
</feature>
<feature type="region of interest" description="Disordered" evidence="1">
    <location>
        <begin position="147"/>
        <end position="183"/>
    </location>
</feature>
<feature type="compositionally biased region" description="Polar residues" evidence="1">
    <location>
        <begin position="1177"/>
        <end position="1197"/>
    </location>
</feature>
<dbReference type="Proteomes" id="UP000184188">
    <property type="component" value="Unassembled WGS sequence"/>
</dbReference>
<feature type="compositionally biased region" description="Low complexity" evidence="1">
    <location>
        <begin position="52"/>
        <end position="76"/>
    </location>
</feature>
<feature type="compositionally biased region" description="Pro residues" evidence="1">
    <location>
        <begin position="476"/>
        <end position="486"/>
    </location>
</feature>
<feature type="compositionally biased region" description="Low complexity" evidence="1">
    <location>
        <begin position="446"/>
        <end position="465"/>
    </location>
</feature>
<dbReference type="STRING" id="1073090.A0A1L9SPV4"/>
<feature type="compositionally biased region" description="Acidic residues" evidence="1">
    <location>
        <begin position="1234"/>
        <end position="1243"/>
    </location>
</feature>
<feature type="region of interest" description="Disordered" evidence="1">
    <location>
        <begin position="642"/>
        <end position="759"/>
    </location>
</feature>
<dbReference type="InterPro" id="IPR011993">
    <property type="entry name" value="PH-like_dom_sf"/>
</dbReference>
<evidence type="ECO:0000313" key="4">
    <source>
        <dbReference type="Proteomes" id="UP000184188"/>
    </source>
</evidence>
<dbReference type="PANTHER" id="PTHR38697">
    <property type="entry name" value="NUCLEAR PORE COMPLEX PROTEIN SIMILAR TO S. CEREVISIAE NUP2 (EUROFUNG)"/>
    <property type="match status" value="1"/>
</dbReference>
<feature type="domain" description="RanBD1" evidence="2">
    <location>
        <begin position="1240"/>
        <end position="1356"/>
    </location>
</feature>
<dbReference type="PROSITE" id="PS50196">
    <property type="entry name" value="RANBD1"/>
    <property type="match status" value="1"/>
</dbReference>
<feature type="compositionally biased region" description="Basic and acidic residues" evidence="1">
    <location>
        <begin position="860"/>
        <end position="874"/>
    </location>
</feature>
<dbReference type="InterPro" id="IPR000156">
    <property type="entry name" value="Ran_bind_dom"/>
</dbReference>
<feature type="compositionally biased region" description="Polar residues" evidence="1">
    <location>
        <begin position="1217"/>
        <end position="1228"/>
    </location>
</feature>
<feature type="compositionally biased region" description="Polar residues" evidence="1">
    <location>
        <begin position="911"/>
        <end position="920"/>
    </location>
</feature>
<feature type="compositionally biased region" description="Acidic residues" evidence="1">
    <location>
        <begin position="850"/>
        <end position="859"/>
    </location>
</feature>
<feature type="compositionally biased region" description="Basic and acidic residues" evidence="1">
    <location>
        <begin position="832"/>
        <end position="849"/>
    </location>
</feature>
<feature type="compositionally biased region" description="Low complexity" evidence="1">
    <location>
        <begin position="1018"/>
        <end position="1031"/>
    </location>
</feature>
<gene>
    <name evidence="3" type="ORF">ASPZODRAFT_13850</name>
</gene>
<feature type="compositionally biased region" description="Basic and acidic residues" evidence="1">
    <location>
        <begin position="1"/>
        <end position="10"/>
    </location>
</feature>
<feature type="compositionally biased region" description="Polar residues" evidence="1">
    <location>
        <begin position="401"/>
        <end position="415"/>
    </location>
</feature>
<reference evidence="4" key="1">
    <citation type="journal article" date="2017" name="Genome Biol.">
        <title>Comparative genomics reveals high biological diversity and specific adaptations in the industrially and medically important fungal genus Aspergillus.</title>
        <authorList>
            <person name="de Vries R.P."/>
            <person name="Riley R."/>
            <person name="Wiebenga A."/>
            <person name="Aguilar-Osorio G."/>
            <person name="Amillis S."/>
            <person name="Uchima C.A."/>
            <person name="Anderluh G."/>
            <person name="Asadollahi M."/>
            <person name="Askin M."/>
            <person name="Barry K."/>
            <person name="Battaglia E."/>
            <person name="Bayram O."/>
            <person name="Benocci T."/>
            <person name="Braus-Stromeyer S.A."/>
            <person name="Caldana C."/>
            <person name="Canovas D."/>
            <person name="Cerqueira G.C."/>
            <person name="Chen F."/>
            <person name="Chen W."/>
            <person name="Choi C."/>
            <person name="Clum A."/>
            <person name="Dos Santos R.A."/>
            <person name="Damasio A.R."/>
            <person name="Diallinas G."/>
            <person name="Emri T."/>
            <person name="Fekete E."/>
            <person name="Flipphi M."/>
            <person name="Freyberg S."/>
            <person name="Gallo A."/>
            <person name="Gournas C."/>
            <person name="Habgood R."/>
            <person name="Hainaut M."/>
            <person name="Harispe M.L."/>
            <person name="Henrissat B."/>
            <person name="Hilden K.S."/>
            <person name="Hope R."/>
            <person name="Hossain A."/>
            <person name="Karabika E."/>
            <person name="Karaffa L."/>
            <person name="Karanyi Z."/>
            <person name="Krasevec N."/>
            <person name="Kuo A."/>
            <person name="Kusch H."/>
            <person name="LaButti K."/>
            <person name="Lagendijk E.L."/>
            <person name="Lapidus A."/>
            <person name="Levasseur A."/>
            <person name="Lindquist E."/>
            <person name="Lipzen A."/>
            <person name="Logrieco A.F."/>
            <person name="MacCabe A."/>
            <person name="Maekelae M.R."/>
            <person name="Malavazi I."/>
            <person name="Melin P."/>
            <person name="Meyer V."/>
            <person name="Mielnichuk N."/>
            <person name="Miskei M."/>
            <person name="Molnar A.P."/>
            <person name="Mule G."/>
            <person name="Ngan C.Y."/>
            <person name="Orejas M."/>
            <person name="Orosz E."/>
            <person name="Ouedraogo J.P."/>
            <person name="Overkamp K.M."/>
            <person name="Park H.-S."/>
            <person name="Perrone G."/>
            <person name="Piumi F."/>
            <person name="Punt P.J."/>
            <person name="Ram A.F."/>
            <person name="Ramon A."/>
            <person name="Rauscher S."/>
            <person name="Record E."/>
            <person name="Riano-Pachon D.M."/>
            <person name="Robert V."/>
            <person name="Roehrig J."/>
            <person name="Ruller R."/>
            <person name="Salamov A."/>
            <person name="Salih N.S."/>
            <person name="Samson R.A."/>
            <person name="Sandor E."/>
            <person name="Sanguinetti M."/>
            <person name="Schuetze T."/>
            <person name="Sepcic K."/>
            <person name="Shelest E."/>
            <person name="Sherlock G."/>
            <person name="Sophianopoulou V."/>
            <person name="Squina F.M."/>
            <person name="Sun H."/>
            <person name="Susca A."/>
            <person name="Todd R.B."/>
            <person name="Tsang A."/>
            <person name="Unkles S.E."/>
            <person name="van de Wiele N."/>
            <person name="van Rossen-Uffink D."/>
            <person name="Oliveira J.V."/>
            <person name="Vesth T.C."/>
            <person name="Visser J."/>
            <person name="Yu J.-H."/>
            <person name="Zhou M."/>
            <person name="Andersen M.R."/>
            <person name="Archer D.B."/>
            <person name="Baker S.E."/>
            <person name="Benoit I."/>
            <person name="Brakhage A.A."/>
            <person name="Braus G.H."/>
            <person name="Fischer R."/>
            <person name="Frisvad J.C."/>
            <person name="Goldman G.H."/>
            <person name="Houbraken J."/>
            <person name="Oakley B."/>
            <person name="Pocsi I."/>
            <person name="Scazzocchio C."/>
            <person name="Seiboth B."/>
            <person name="vanKuyk P.A."/>
            <person name="Wortman J."/>
            <person name="Dyer P.S."/>
            <person name="Grigoriev I.V."/>
        </authorList>
    </citation>
    <scope>NUCLEOTIDE SEQUENCE [LARGE SCALE GENOMIC DNA]</scope>
    <source>
        <strain evidence="4">CBS 506.65</strain>
    </source>
</reference>
<feature type="region of interest" description="Disordered" evidence="1">
    <location>
        <begin position="1"/>
        <end position="109"/>
    </location>
</feature>
<dbReference type="SMART" id="SM00160">
    <property type="entry name" value="RanBD"/>
    <property type="match status" value="1"/>
</dbReference>
<sequence length="1366" mass="139299">MSSTPDEKPQRATAAQLASRKIKEVRKRRPGTASGSAPPSSPFSSIDPNTVSSTSAAPQSSISNGFSFGQSQSFPGANSSSTPAAQNGSSPFSFGTGSGGGNTSSFNFTSSSFGGNSAAVSNPFASINTGASAANSTNGFTGFQGNMFNIPSSGSQAPAQQPLPTGGLFGAQPTTTTTTPAIPAATGSIFGQAATSSAAPSTNIFGQSSTTASTFGSPKAPTGFSVSQDSMQTSPDPKANKTSSMFGNGTATAPKINFGGSSSFTAPSTPSTSTTGTGLFGTSSESKPAFSAASSTPSQPLFGAKPAATTTAPAAPSLFGTTTSAPPATAPAVASGTTTTTTPSLFGNLTPAKSDAPVTNPFQSTNLFAGVSTPLSQTPQQKLDTEKPSDSAAPKSGFQPAVSTPGGTSLFSKSEATGAAPAPTGLFGAKPAFGASQPAPTNNMFAPKPAAAPAAPASTPAATPSNPFGSLFVPKPSSPAPSPAPSAAPTQEKPQASQGPFASLFSPKPATPAPMFSAPTPAATAEKPTNLFAQAPSSPLAAPPSMAKTKAVSSTVDSTPLAAPPTAKVDTIPAYASSMLPSVVPNELDEFSKKQFEQMCQIRKLNEGFHREITQLDPSKDSLDKIILFYLRVRETIGMPVGSQFKRKPEPDEQGTADEDGHTQKRIKSTAGITEPSSSTSSLNIAPSSITSTPSKLFGASETTPSNKRKAQEEEASDATPSGKRTKDADNSTTANIFAQSFSKSPAAETTPKTDGISTKTALFSSAPAASPAKPLFSASPVAKPAFEAAKPSSAPVANPFTLKPTGASAAAPVAGLPKFGAPIDFMAQFKKQADKDAEKEKEKRKAEDFDSEEEDEAEWERRDAEEQKKKREQTSAMATKRAKFIPGKGFSFEEDNEADEAKKTDVPPSINGTASSTEAGKSVFEIKSKAPSAQSSNIFGHLSATPSDAEAEDDDADDNDTDAASEDTAPKNGSFFIPSAEHSDAESRVFSSSFAGGSANESSDDGDITRAIKKKSTTTAEKTTADTDSANGSATPLAALTPSGGRSLFDRIQYDDAGKPKRDAAEDKNIGGLFGSSKFASSFNTPGSTTPNPFTPNSRPPSAQGEASGSSSVFGGLFNTPAPAAAESGTASGSDHTWKINSPIKFGGPSAPTSAPKTEGEASAAAPSAVKPFSTLFGSQTPSDTKSFTPSQQPSLGFSFGGPSQGTPSLFGAPTGTATPSRSTTPGIASDTGAEESADGDAAENLPQVDLSRGGAGEEDEDVVHETRARALKFKAGEGWESQGVGFLRILKNRNTSRGRILLRADPSGNVVLNTLIMKEVSYKVNGSGVHFIVPQADGKPEQWAVRVKKEETAKLAAVIEECKS</sequence>
<name>A0A1L9SPV4_9EURO</name>
<feature type="compositionally biased region" description="Basic and acidic residues" evidence="1">
    <location>
        <begin position="1049"/>
        <end position="1070"/>
    </location>
</feature>
<dbReference type="Pfam" id="PF00638">
    <property type="entry name" value="Ran_BP1"/>
    <property type="match status" value="1"/>
</dbReference>
<accession>A0A1L9SPV4</accession>
<feature type="compositionally biased region" description="Low complexity" evidence="1">
    <location>
        <begin position="258"/>
        <end position="286"/>
    </location>
</feature>
<feature type="compositionally biased region" description="Polar residues" evidence="1">
    <location>
        <begin position="77"/>
        <end position="86"/>
    </location>
</feature>
<feature type="compositionally biased region" description="Polar residues" evidence="1">
    <location>
        <begin position="1079"/>
        <end position="1114"/>
    </location>
</feature>
<dbReference type="CDD" id="cd13170">
    <property type="entry name" value="RanBD_NUP50"/>
    <property type="match status" value="1"/>
</dbReference>
<dbReference type="OrthoDB" id="185618at2759"/>
<dbReference type="VEuPathDB" id="FungiDB:ASPZODRAFT_13850"/>
<evidence type="ECO:0000259" key="2">
    <source>
        <dbReference type="PROSITE" id="PS50196"/>
    </source>
</evidence>
<feature type="compositionally biased region" description="Low complexity" evidence="1">
    <location>
        <begin position="306"/>
        <end position="344"/>
    </location>
</feature>
<evidence type="ECO:0000256" key="1">
    <source>
        <dbReference type="SAM" id="MobiDB-lite"/>
    </source>
</evidence>
<dbReference type="GeneID" id="34610934"/>
<feature type="compositionally biased region" description="Low complexity" evidence="1">
    <location>
        <begin position="31"/>
        <end position="45"/>
    </location>
</feature>
<feature type="compositionally biased region" description="Polar residues" evidence="1">
    <location>
        <begin position="199"/>
        <end position="216"/>
    </location>
</feature>
<feature type="compositionally biased region" description="Low complexity" evidence="1">
    <location>
        <begin position="173"/>
        <end position="183"/>
    </location>
</feature>
<feature type="region of interest" description="Disordered" evidence="1">
    <location>
        <begin position="832"/>
        <end position="1264"/>
    </location>
</feature>
<protein>
    <recommendedName>
        <fullName evidence="2">RanBD1 domain-containing protein</fullName>
    </recommendedName>
</protein>